<name>A0A919AMF8_9PROT</name>
<gene>
    <name evidence="2" type="ORF">GCM10017044_05020</name>
</gene>
<evidence type="ECO:0008006" key="4">
    <source>
        <dbReference type="Google" id="ProtNLM"/>
    </source>
</evidence>
<keyword evidence="3" id="KW-1185">Reference proteome</keyword>
<evidence type="ECO:0000313" key="2">
    <source>
        <dbReference type="EMBL" id="GHF13926.1"/>
    </source>
</evidence>
<proteinExistence type="predicted"/>
<reference evidence="2" key="2">
    <citation type="submission" date="2020-09" db="EMBL/GenBank/DDBJ databases">
        <authorList>
            <person name="Sun Q."/>
            <person name="Kim S."/>
        </authorList>
    </citation>
    <scope>NUCLEOTIDE SEQUENCE</scope>
    <source>
        <strain evidence="2">KCTC 42590</strain>
    </source>
</reference>
<keyword evidence="1" id="KW-0175">Coiled coil</keyword>
<dbReference type="InterPro" id="IPR016024">
    <property type="entry name" value="ARM-type_fold"/>
</dbReference>
<dbReference type="InterPro" id="IPR027417">
    <property type="entry name" value="P-loop_NTPase"/>
</dbReference>
<evidence type="ECO:0000313" key="3">
    <source>
        <dbReference type="Proteomes" id="UP000630923"/>
    </source>
</evidence>
<dbReference type="SUPFAM" id="SSF48371">
    <property type="entry name" value="ARM repeat"/>
    <property type="match status" value="1"/>
</dbReference>
<feature type="coiled-coil region" evidence="1">
    <location>
        <begin position="52"/>
        <end position="79"/>
    </location>
</feature>
<dbReference type="EMBL" id="BNCI01000001">
    <property type="protein sequence ID" value="GHF13926.1"/>
    <property type="molecule type" value="Genomic_DNA"/>
</dbReference>
<organism evidence="2 3">
    <name type="scientific">Kordiimonas sediminis</name>
    <dbReference type="NCBI Taxonomy" id="1735581"/>
    <lineage>
        <taxon>Bacteria</taxon>
        <taxon>Pseudomonadati</taxon>
        <taxon>Pseudomonadota</taxon>
        <taxon>Alphaproteobacteria</taxon>
        <taxon>Kordiimonadales</taxon>
        <taxon>Kordiimonadaceae</taxon>
        <taxon>Kordiimonas</taxon>
    </lineage>
</organism>
<comment type="caution">
    <text evidence="2">The sequence shown here is derived from an EMBL/GenBank/DDBJ whole genome shotgun (WGS) entry which is preliminary data.</text>
</comment>
<accession>A0A919AMF8</accession>
<dbReference type="SUPFAM" id="SSF52540">
    <property type="entry name" value="P-loop containing nucleoside triphosphate hydrolases"/>
    <property type="match status" value="1"/>
</dbReference>
<dbReference type="Proteomes" id="UP000630923">
    <property type="component" value="Unassembled WGS sequence"/>
</dbReference>
<evidence type="ECO:0000256" key="1">
    <source>
        <dbReference type="SAM" id="Coils"/>
    </source>
</evidence>
<reference evidence="2" key="1">
    <citation type="journal article" date="2014" name="Int. J. Syst. Evol. Microbiol.">
        <title>Complete genome sequence of Corynebacterium casei LMG S-19264T (=DSM 44701T), isolated from a smear-ripened cheese.</title>
        <authorList>
            <consortium name="US DOE Joint Genome Institute (JGI-PGF)"/>
            <person name="Walter F."/>
            <person name="Albersmeier A."/>
            <person name="Kalinowski J."/>
            <person name="Ruckert C."/>
        </authorList>
    </citation>
    <scope>NUCLEOTIDE SEQUENCE</scope>
    <source>
        <strain evidence="2">KCTC 42590</strain>
    </source>
</reference>
<protein>
    <recommendedName>
        <fullName evidence="4">ATP-binding protein</fullName>
    </recommendedName>
</protein>
<dbReference type="RefSeq" id="WP_191249976.1">
    <property type="nucleotide sequence ID" value="NZ_BNCI01000001.1"/>
</dbReference>
<sequence length="1294" mass="148663">MIKADKIITAVKDQVKSAGPRYTPQVEQGAPNIQIENLLKPLASLSFDNGFRKEITIIKEELSKEVKNQSRQVSRLFAKRVRTPSVLVGLLEELTVTSLDQVSKTLKNTEIVASQCKRTLSKASANIWDEINQIRTNSTGEDELASHLDKKKQSLKYADQEIRKLHSCVDKVVDYLGSSSRQLLENNICFIEGGWGTGKTHTLCDLALSKLEGKRPVFFALGKNINGPNIITAGILDGLDNKALFEYLNEAGRKIGERSLVIIDGINEGDKEEWYNEISSLLTLASNYPFVGLVLSVRSPFQSLCVPEAIYLAHTKLTHYGFAENEFDAQKEFFHFYNLNLPEVPILRDEFSRPLMLKIVCEQLSNLTTKKARKNFLGITSGQVGMTYIFEGFVKKVGRRLEDEHGLSRNFCWNIIKELKVNPTTTVGIAKSMAEKSTDYILHTEALDLLMSSEGFQSRQAAKDFLRNMLNEGLLIDGIRYLDHGEPDSREEIIQLPYQKFSDHIISRWLLKNHLDTSSEDTIRRCFYGNKPLGKIFNFDSNSWEKEYAEPGLAEALMIEFPTRLSGEKYDNKRELIFYLPKDKRLISSSVTPFLEGLYWRHPSGIGLDTNSIIRQLLGTKDQEIIDNTLDALMVLALKPNHPLGSKKFSDYLADMSMPDRDLYWGEYLRKLYKEQSPWRLIEWVTKAECINIPADYVPGLLRVLSWLLVTVDRQLRDLATKALALIGAAFPREIYKCCLRLLTTNDPYVSERLLAACYGVTMLKWHGSDERYKSDLSVFARLLYKKIFREDAKHSTNHVLVRDYALGIIALAHKIGPFQFTSAEIENMEPPFPTISNIFPDPEEIQQETCDYVKPAIHMDFGNYTIGRLIEGRANYDSNHQEYQDVLKQIEWRIADLGYDTDRFEPLERREVFGRQGGEASKIDRYGKKYSWIAFFEMVGLRQAHGKLPEFRQNERTSDCDIDPTFILPPEQADIPLPVIYSEEMKIETWLAEYEYPDLTKYLSVNQADQKWIIIDAHLKSDCETDDRSFWLDVKAFIVEDKYLETFIESFSPEIRLDEFTSPAEFYYTYFGETPWRESASESWFAPCKEPTEEQHFTKHQYITDEEAEPILHSGLMVNGQVLIEDEYRKPGEWVTSGGVNCISMVSHYTWESYHSICNDVSGIPFLNTRIADQLNLGIRSRSPDLYDAKGCPAVKMRKIDLFSKYPSSKYLLLRKDIADKLIEEDKSIVLLVAGMKEIKMDSSYKRDEYDYTSYPSHICDIINENRNQVRHLYRYKNGAISDLAKTDDGFQQ</sequence>